<evidence type="ECO:0000256" key="1">
    <source>
        <dbReference type="SAM" id="Coils"/>
    </source>
</evidence>
<dbReference type="RefSeq" id="WP_136409426.1">
    <property type="nucleotide sequence ID" value="NZ_CP039393.1"/>
</dbReference>
<keyword evidence="2" id="KW-0812">Transmembrane</keyword>
<dbReference type="EMBL" id="CP039393">
    <property type="protein sequence ID" value="QCD34408.1"/>
    <property type="molecule type" value="Genomic_DNA"/>
</dbReference>
<name>A0A4P7VMF2_9BACT</name>
<reference evidence="3 4" key="1">
    <citation type="submission" date="2019-02" db="EMBL/GenBank/DDBJ databases">
        <title>Isolation and identification of novel species under the genus Muribaculum.</title>
        <authorList>
            <person name="Miyake S."/>
            <person name="Ding Y."/>
            <person name="Low A."/>
            <person name="Soh M."/>
            <person name="Seedorf H."/>
        </authorList>
    </citation>
    <scope>NUCLEOTIDE SEQUENCE [LARGE SCALE GENOMIC DNA]</scope>
    <source>
        <strain evidence="3 4">TLL-A4</strain>
    </source>
</reference>
<gene>
    <name evidence="3" type="ORF">E7746_00160</name>
</gene>
<dbReference type="KEGG" id="mgod:E7746_00160"/>
<feature type="transmembrane region" description="Helical" evidence="2">
    <location>
        <begin position="58"/>
        <end position="80"/>
    </location>
</feature>
<sequence length="99" mass="11130">MANYFEKKEAHRRELEKYYNEKPNLRLKYAAIASIAIAIILLLINAFGWVGTSTTVQLLLQGCAGLFAIIFVVLVTILVYRVNAAHLNNKHTPAKSLGW</sequence>
<keyword evidence="4" id="KW-1185">Reference proteome</keyword>
<keyword evidence="1" id="KW-0175">Coiled coil</keyword>
<proteinExistence type="predicted"/>
<feature type="transmembrane region" description="Helical" evidence="2">
    <location>
        <begin position="29"/>
        <end position="52"/>
    </location>
</feature>
<organism evidence="3 4">
    <name type="scientific">Muribaculum gordoncarteri</name>
    <dbReference type="NCBI Taxonomy" id="2530390"/>
    <lineage>
        <taxon>Bacteria</taxon>
        <taxon>Pseudomonadati</taxon>
        <taxon>Bacteroidota</taxon>
        <taxon>Bacteroidia</taxon>
        <taxon>Bacteroidales</taxon>
        <taxon>Muribaculaceae</taxon>
        <taxon>Muribaculum</taxon>
    </lineage>
</organism>
<evidence type="ECO:0000313" key="4">
    <source>
        <dbReference type="Proteomes" id="UP000297031"/>
    </source>
</evidence>
<keyword evidence="2" id="KW-0472">Membrane</keyword>
<dbReference type="Proteomes" id="UP000297031">
    <property type="component" value="Chromosome"/>
</dbReference>
<evidence type="ECO:0000256" key="2">
    <source>
        <dbReference type="SAM" id="Phobius"/>
    </source>
</evidence>
<feature type="coiled-coil region" evidence="1">
    <location>
        <begin position="1"/>
        <end position="28"/>
    </location>
</feature>
<protein>
    <submittedName>
        <fullName evidence="3">Uncharacterized protein</fullName>
    </submittedName>
</protein>
<evidence type="ECO:0000313" key="3">
    <source>
        <dbReference type="EMBL" id="QCD34408.1"/>
    </source>
</evidence>
<keyword evidence="2" id="KW-1133">Transmembrane helix</keyword>
<dbReference type="AlphaFoldDB" id="A0A4P7VMF2"/>
<accession>A0A4P7VMF2</accession>